<evidence type="ECO:0000313" key="1">
    <source>
        <dbReference type="EMBL" id="KAJ1959871.1"/>
    </source>
</evidence>
<dbReference type="InterPro" id="IPR011044">
    <property type="entry name" value="Quino_amine_DH_bsu"/>
</dbReference>
<comment type="caution">
    <text evidence="1">The sequence shown here is derived from an EMBL/GenBank/DDBJ whole genome shotgun (WGS) entry which is preliminary data.</text>
</comment>
<sequence length="310" mass="33587">MLRTYKVQTGLFSPSTVTIHADKVQSGTLHTDGLRGRVRAFSQSTVRLTGNPFTDPSEPFATGAESQTALNTGLGALQGNDSNAHLPTKGFSRWLRRVPSPDRKVSSESQYELGAATSTPRGEVYGMADEQVFCLAWRKSSISINNGRRVFLHDLTTGQVLWEADVPSGKVSGVTSPVRLGIANRSGGGVVQVIQLRPPAKFVGAGACTRATLRIRAEFCLVSASFRIGNSKYRWTLLSNALGVGDGSFMCVDTESHQPVARFEYSPLAWPRQSGRLSIEAHLVEAQMDSVLVFALLVALEYCRVGRISI</sequence>
<proteinExistence type="predicted"/>
<reference evidence="1" key="1">
    <citation type="submission" date="2022-07" db="EMBL/GenBank/DDBJ databases">
        <title>Phylogenomic reconstructions and comparative analyses of Kickxellomycotina fungi.</title>
        <authorList>
            <person name="Reynolds N.K."/>
            <person name="Stajich J.E."/>
            <person name="Barry K."/>
            <person name="Grigoriev I.V."/>
            <person name="Crous P."/>
            <person name="Smith M.E."/>
        </authorList>
    </citation>
    <scope>NUCLEOTIDE SEQUENCE</scope>
    <source>
        <strain evidence="1">RSA 1196</strain>
    </source>
</reference>
<dbReference type="AlphaFoldDB" id="A0A9W8E5E5"/>
<evidence type="ECO:0000313" key="2">
    <source>
        <dbReference type="Proteomes" id="UP001150925"/>
    </source>
</evidence>
<organism evidence="1 2">
    <name type="scientific">Dispira parvispora</name>
    <dbReference type="NCBI Taxonomy" id="1520584"/>
    <lineage>
        <taxon>Eukaryota</taxon>
        <taxon>Fungi</taxon>
        <taxon>Fungi incertae sedis</taxon>
        <taxon>Zoopagomycota</taxon>
        <taxon>Kickxellomycotina</taxon>
        <taxon>Dimargaritomycetes</taxon>
        <taxon>Dimargaritales</taxon>
        <taxon>Dimargaritaceae</taxon>
        <taxon>Dispira</taxon>
    </lineage>
</organism>
<dbReference type="EMBL" id="JANBPY010001479">
    <property type="protein sequence ID" value="KAJ1959871.1"/>
    <property type="molecule type" value="Genomic_DNA"/>
</dbReference>
<gene>
    <name evidence="1" type="ORF">IWQ62_004441</name>
</gene>
<dbReference type="Proteomes" id="UP001150925">
    <property type="component" value="Unassembled WGS sequence"/>
</dbReference>
<protein>
    <submittedName>
        <fullName evidence="1">Uncharacterized protein</fullName>
    </submittedName>
</protein>
<name>A0A9W8E5E5_9FUNG</name>
<dbReference type="OrthoDB" id="5549671at2759"/>
<dbReference type="SUPFAM" id="SSF50969">
    <property type="entry name" value="YVTN repeat-like/Quinoprotein amine dehydrogenase"/>
    <property type="match status" value="1"/>
</dbReference>
<keyword evidence="2" id="KW-1185">Reference proteome</keyword>
<accession>A0A9W8E5E5</accession>